<feature type="domain" description="GH15-like" evidence="6">
    <location>
        <begin position="5"/>
        <end position="83"/>
    </location>
</feature>
<dbReference type="AlphaFoldDB" id="A0A3P8CDN7"/>
<proteinExistence type="inferred from homology"/>
<dbReference type="EMBL" id="UZAL01028075">
    <property type="protein sequence ID" value="VDP38247.1"/>
    <property type="molecule type" value="Genomic_DNA"/>
</dbReference>
<dbReference type="GO" id="GO:0005886">
    <property type="term" value="C:plasma membrane"/>
    <property type="evidence" value="ECO:0007669"/>
    <property type="project" value="UniProtKB-SubCell"/>
</dbReference>
<dbReference type="Pfam" id="PF00723">
    <property type="entry name" value="Glyco_hydro_15"/>
    <property type="match status" value="1"/>
</dbReference>
<evidence type="ECO:0000313" key="8">
    <source>
        <dbReference type="Proteomes" id="UP000269396"/>
    </source>
</evidence>
<accession>A0A3P8CDN7</accession>
<protein>
    <recommendedName>
        <fullName evidence="5">Phosphorylase b kinase regulatory subunit</fullName>
    </recommendedName>
</protein>
<dbReference type="Proteomes" id="UP000269396">
    <property type="component" value="Unassembled WGS sequence"/>
</dbReference>
<comment type="subcellular location">
    <subcellularLocation>
        <location evidence="5">Cell membrane</location>
        <topology evidence="5">Lipid-anchor</topology>
        <orientation evidence="5">Cytoplasmic side</orientation>
    </subcellularLocation>
</comment>
<evidence type="ECO:0000256" key="2">
    <source>
        <dbReference type="ARBA" id="ARBA00007128"/>
    </source>
</evidence>
<dbReference type="InterPro" id="IPR008734">
    <property type="entry name" value="PHK_A/B_su"/>
</dbReference>
<dbReference type="InterPro" id="IPR011613">
    <property type="entry name" value="GH15-like"/>
</dbReference>
<evidence type="ECO:0000313" key="7">
    <source>
        <dbReference type="EMBL" id="VDP38247.1"/>
    </source>
</evidence>
<evidence type="ECO:0000256" key="3">
    <source>
        <dbReference type="ARBA" id="ARBA00022600"/>
    </source>
</evidence>
<keyword evidence="5" id="KW-0119">Carbohydrate metabolism</keyword>
<keyword evidence="5" id="KW-0449">Lipoprotein</keyword>
<keyword evidence="3 5" id="KW-0321">Glycogen metabolism</keyword>
<dbReference type="UniPathway" id="UPA00163"/>
<dbReference type="SUPFAM" id="SSF48208">
    <property type="entry name" value="Six-hairpin glycosidases"/>
    <property type="match status" value="1"/>
</dbReference>
<keyword evidence="5" id="KW-1003">Cell membrane</keyword>
<comment type="pathway">
    <text evidence="1 5">Glycan biosynthesis; glycogen metabolism.</text>
</comment>
<dbReference type="InterPro" id="IPR008928">
    <property type="entry name" value="6-hairpin_glycosidase_sf"/>
</dbReference>
<keyword evidence="5" id="KW-0472">Membrane</keyword>
<dbReference type="PANTHER" id="PTHR10749">
    <property type="entry name" value="PHOSPHORYLASE B KINASE REGULATORY SUBUNIT"/>
    <property type="match status" value="1"/>
</dbReference>
<dbReference type="GO" id="GO:0005516">
    <property type="term" value="F:calmodulin binding"/>
    <property type="evidence" value="ECO:0007669"/>
    <property type="project" value="UniProtKB-KW"/>
</dbReference>
<evidence type="ECO:0000256" key="1">
    <source>
        <dbReference type="ARBA" id="ARBA00005131"/>
    </source>
</evidence>
<gene>
    <name evidence="7" type="ORF">SMTD_LOCUS7234</name>
</gene>
<comment type="function">
    <text evidence="5">Phosphorylase b kinase catalyzes the phosphorylation of serine in certain substrates, including troponin I.</text>
</comment>
<name>A0A3P8CDN7_9TREM</name>
<dbReference type="PANTHER" id="PTHR10749:SF8">
    <property type="entry name" value="PHOSPHORYLASE B KINASE REGULATORY SUBUNIT BETA"/>
    <property type="match status" value="1"/>
</dbReference>
<organism evidence="7 8">
    <name type="scientific">Schistosoma mattheei</name>
    <dbReference type="NCBI Taxonomy" id="31246"/>
    <lineage>
        <taxon>Eukaryota</taxon>
        <taxon>Metazoa</taxon>
        <taxon>Spiralia</taxon>
        <taxon>Lophotrochozoa</taxon>
        <taxon>Platyhelminthes</taxon>
        <taxon>Trematoda</taxon>
        <taxon>Digenea</taxon>
        <taxon>Strigeidida</taxon>
        <taxon>Schistosomatoidea</taxon>
        <taxon>Schistosomatidae</taxon>
        <taxon>Schistosoma</taxon>
    </lineage>
</organism>
<sequence>MEYFKRVQNLDTCLHSRLDYETGEPIYDDHYKNLQMDCIGLYVIQLVQMIHSGLQIVYTKDEVAFVQNLVFYLERAYRSVDQHSARVNKNPISICMAKAALESVAGFNIYGYEGGHSSILFMDADAHSRNRIIMTNLLPRESASKGTDASLIPSLCWPAYGTCSTSTRLPALERCLERLKGVYGFKRFTRDGYATVLDTNSEYQPGELMVCCS</sequence>
<evidence type="ECO:0000259" key="6">
    <source>
        <dbReference type="Pfam" id="PF00723"/>
    </source>
</evidence>
<comment type="similarity">
    <text evidence="2 5">Belongs to the phosphorylase b kinase regulatory chain family.</text>
</comment>
<evidence type="ECO:0000256" key="5">
    <source>
        <dbReference type="RuleBase" id="RU364123"/>
    </source>
</evidence>
<dbReference type="GO" id="GO:0005964">
    <property type="term" value="C:phosphorylase kinase complex"/>
    <property type="evidence" value="ECO:0007669"/>
    <property type="project" value="TreeGrafter"/>
</dbReference>
<keyword evidence="4 5" id="KW-0112">Calmodulin-binding</keyword>
<reference evidence="7 8" key="1">
    <citation type="submission" date="2018-11" db="EMBL/GenBank/DDBJ databases">
        <authorList>
            <consortium name="Pathogen Informatics"/>
        </authorList>
    </citation>
    <scope>NUCLEOTIDE SEQUENCE [LARGE SCALE GENOMIC DNA]</scope>
    <source>
        <strain>Denwood</strain>
        <strain evidence="8">Zambia</strain>
    </source>
</reference>
<dbReference type="GO" id="GO:0005977">
    <property type="term" value="P:glycogen metabolic process"/>
    <property type="evidence" value="ECO:0007669"/>
    <property type="project" value="UniProtKB-UniPathway"/>
</dbReference>
<keyword evidence="8" id="KW-1185">Reference proteome</keyword>
<keyword evidence="5" id="KW-0636">Prenylation</keyword>
<evidence type="ECO:0000256" key="4">
    <source>
        <dbReference type="ARBA" id="ARBA00022860"/>
    </source>
</evidence>